<dbReference type="PANTHER" id="PTHR38050:SF2">
    <property type="entry name" value="FERULOYL ESTERASE C-RELATED"/>
    <property type="match status" value="1"/>
</dbReference>
<dbReference type="GO" id="GO:0030600">
    <property type="term" value="F:feruloyl esterase activity"/>
    <property type="evidence" value="ECO:0007669"/>
    <property type="project" value="InterPro"/>
</dbReference>
<evidence type="ECO:0000256" key="4">
    <source>
        <dbReference type="ARBA" id="ARBA00022729"/>
    </source>
</evidence>
<dbReference type="Gene3D" id="3.40.50.1820">
    <property type="entry name" value="alpha/beta hydrolase"/>
    <property type="match status" value="1"/>
</dbReference>
<name>A0A2I2KMG8_9ACTN</name>
<keyword evidence="11" id="KW-1185">Reference proteome</keyword>
<gene>
    <name evidence="10" type="ORF">FRACA_160012</name>
</gene>
<keyword evidence="7" id="KW-0624">Polysaccharide degradation</keyword>
<keyword evidence="6" id="KW-0119">Carbohydrate metabolism</keyword>
<evidence type="ECO:0000256" key="6">
    <source>
        <dbReference type="ARBA" id="ARBA00023277"/>
    </source>
</evidence>
<reference evidence="10 11" key="1">
    <citation type="submission" date="2017-06" db="EMBL/GenBank/DDBJ databases">
        <authorList>
            <person name="Kim H.J."/>
            <person name="Triplett B.A."/>
        </authorList>
    </citation>
    <scope>NUCLEOTIDE SEQUENCE [LARGE SCALE GENOMIC DNA]</scope>
    <source>
        <strain evidence="10">FRACA_ARgP5</strain>
    </source>
</reference>
<protein>
    <submittedName>
        <fullName evidence="10">Poly(3-hydroxybutyrate) depolymerase (Modular protein)</fullName>
    </submittedName>
</protein>
<dbReference type="AlphaFoldDB" id="A0A2I2KMG8"/>
<dbReference type="PANTHER" id="PTHR38050">
    <property type="match status" value="1"/>
</dbReference>
<evidence type="ECO:0000256" key="9">
    <source>
        <dbReference type="SAM" id="Phobius"/>
    </source>
</evidence>
<keyword evidence="5" id="KW-0378">Hydrolase</keyword>
<keyword evidence="9" id="KW-0812">Transmembrane</keyword>
<dbReference type="InterPro" id="IPR029058">
    <property type="entry name" value="AB_hydrolase_fold"/>
</dbReference>
<feature type="region of interest" description="Disordered" evidence="8">
    <location>
        <begin position="1"/>
        <end position="56"/>
    </location>
</feature>
<dbReference type="SUPFAM" id="SSF53474">
    <property type="entry name" value="alpha/beta-Hydrolases"/>
    <property type="match status" value="1"/>
</dbReference>
<evidence type="ECO:0000313" key="11">
    <source>
        <dbReference type="Proteomes" id="UP000234331"/>
    </source>
</evidence>
<dbReference type="EMBL" id="FZMO01000068">
    <property type="protein sequence ID" value="SNQ46861.1"/>
    <property type="molecule type" value="Genomic_DNA"/>
</dbReference>
<evidence type="ECO:0000256" key="1">
    <source>
        <dbReference type="ARBA" id="ARBA00004613"/>
    </source>
</evidence>
<proteinExistence type="predicted"/>
<organism evidence="10 11">
    <name type="scientific">Frankia canadensis</name>
    <dbReference type="NCBI Taxonomy" id="1836972"/>
    <lineage>
        <taxon>Bacteria</taxon>
        <taxon>Bacillati</taxon>
        <taxon>Actinomycetota</taxon>
        <taxon>Actinomycetes</taxon>
        <taxon>Frankiales</taxon>
        <taxon>Frankiaceae</taxon>
        <taxon>Frankia</taxon>
    </lineage>
</organism>
<feature type="region of interest" description="Disordered" evidence="8">
    <location>
        <begin position="91"/>
        <end position="121"/>
    </location>
</feature>
<dbReference type="GO" id="GO:0005576">
    <property type="term" value="C:extracellular region"/>
    <property type="evidence" value="ECO:0007669"/>
    <property type="project" value="UniProtKB-SubCell"/>
</dbReference>
<dbReference type="GO" id="GO:0045493">
    <property type="term" value="P:xylan catabolic process"/>
    <property type="evidence" value="ECO:0007669"/>
    <property type="project" value="UniProtKB-KW"/>
</dbReference>
<dbReference type="InterPro" id="IPR043595">
    <property type="entry name" value="FaeB/C/D"/>
</dbReference>
<keyword evidence="9" id="KW-0472">Membrane</keyword>
<evidence type="ECO:0000256" key="2">
    <source>
        <dbReference type="ARBA" id="ARBA00022525"/>
    </source>
</evidence>
<keyword evidence="2" id="KW-0964">Secreted</keyword>
<keyword evidence="3" id="KW-0858">Xylan degradation</keyword>
<evidence type="ECO:0000256" key="5">
    <source>
        <dbReference type="ARBA" id="ARBA00022801"/>
    </source>
</evidence>
<feature type="compositionally biased region" description="Low complexity" evidence="8">
    <location>
        <begin position="91"/>
        <end position="107"/>
    </location>
</feature>
<evidence type="ECO:0000313" key="10">
    <source>
        <dbReference type="EMBL" id="SNQ46861.1"/>
    </source>
</evidence>
<evidence type="ECO:0000256" key="7">
    <source>
        <dbReference type="ARBA" id="ARBA00023326"/>
    </source>
</evidence>
<keyword evidence="4" id="KW-0732">Signal</keyword>
<sequence>MKRTTSGRRPSAHSAGGRHRGTRGQAGPPPNESRVSGTRPWPNIHSGHSRSYDGPVYGKRVSPEWRAAIVAVVVVTTLLVLLVVHGRTGAAGGTAARASGGSTAAGSPGLSPDGSCGPGPARIPLTAGVHTFAYHGTSRHYRLSIPTHYDGRRAYPLLFDFHGFKADGVLEEQRSRMGAVGPARGFLVVTPDALGVPTRWNTPGDPVKADDLGFVDALLTDLGGRFCLDARRVYATGHSNGAEFAAALVCHSGRFAAVAMVSSTSEARCPAGRAPATMAVHGTADPSVPYDGGLVVGATVPVPAAPVVMRGYAGRYGCDPLPASTQPAAGVVALRFTGCAAGSEVLFDTVVGGTHFWPSSPEARRDPHTSAAGRTFDATGAILDFFTAHRAPAPSTTRPTLAAGPAGQ</sequence>
<accession>A0A2I2KMG8</accession>
<evidence type="ECO:0000256" key="3">
    <source>
        <dbReference type="ARBA" id="ARBA00022651"/>
    </source>
</evidence>
<evidence type="ECO:0000256" key="8">
    <source>
        <dbReference type="SAM" id="MobiDB-lite"/>
    </source>
</evidence>
<dbReference type="Proteomes" id="UP000234331">
    <property type="component" value="Unassembled WGS sequence"/>
</dbReference>
<feature type="transmembrane region" description="Helical" evidence="9">
    <location>
        <begin position="65"/>
        <end position="84"/>
    </location>
</feature>
<comment type="subcellular location">
    <subcellularLocation>
        <location evidence="1">Secreted</location>
    </subcellularLocation>
</comment>
<keyword evidence="9" id="KW-1133">Transmembrane helix</keyword>